<dbReference type="Proteomes" id="UP000553948">
    <property type="component" value="Unassembled WGS sequence"/>
</dbReference>
<dbReference type="SUPFAM" id="SSF143744">
    <property type="entry name" value="GlcG-like"/>
    <property type="match status" value="1"/>
</dbReference>
<dbReference type="AlphaFoldDB" id="A0A7W2KY01"/>
<dbReference type="RefSeq" id="WP_176514378.1">
    <property type="nucleotide sequence ID" value="NZ_CP060529.1"/>
</dbReference>
<evidence type="ECO:0000313" key="1">
    <source>
        <dbReference type="EMBL" id="MBA6114636.1"/>
    </source>
</evidence>
<sequence>MNALNLKVAVSLVNAALAAGRKINAAPLTVAVLDAGGHVLALQREDGASLIRPDVATGKAWSAIALGKGSRLLALDAQQRPAFFAALNGLGERPVVPAPGGVLIRDQGGKVLGAVGISGDTSDIDEQCAISAIEEVGLTADAGVVA</sequence>
<dbReference type="EMBL" id="JACGDG010000002">
    <property type="protein sequence ID" value="MBA6114636.1"/>
    <property type="molecule type" value="Genomic_DNA"/>
</dbReference>
<dbReference type="InterPro" id="IPR052517">
    <property type="entry name" value="GlcG_carb_metab_protein"/>
</dbReference>
<dbReference type="PANTHER" id="PTHR34309">
    <property type="entry name" value="SLR1406 PROTEIN"/>
    <property type="match status" value="1"/>
</dbReference>
<organism evidence="1 2">
    <name type="scientific">Pseudomonas putida</name>
    <name type="common">Arthrobacter siderocapsulatus</name>
    <dbReference type="NCBI Taxonomy" id="303"/>
    <lineage>
        <taxon>Bacteria</taxon>
        <taxon>Pseudomonadati</taxon>
        <taxon>Pseudomonadota</taxon>
        <taxon>Gammaproteobacteria</taxon>
        <taxon>Pseudomonadales</taxon>
        <taxon>Pseudomonadaceae</taxon>
        <taxon>Pseudomonas</taxon>
    </lineage>
</organism>
<accession>A0A7W2KY01</accession>
<dbReference type="PANTHER" id="PTHR34309:SF10">
    <property type="entry name" value="SLR1406 PROTEIN"/>
    <property type="match status" value="1"/>
</dbReference>
<name>A0A7W2KY01_PSEPU</name>
<protein>
    <submittedName>
        <fullName evidence="1">Heme-binding protein</fullName>
    </submittedName>
</protein>
<dbReference type="Gene3D" id="3.30.450.150">
    <property type="entry name" value="Haem-degrading domain"/>
    <property type="match status" value="1"/>
</dbReference>
<proteinExistence type="predicted"/>
<dbReference type="InterPro" id="IPR005624">
    <property type="entry name" value="PduO/GlcC-like"/>
</dbReference>
<evidence type="ECO:0000313" key="2">
    <source>
        <dbReference type="Proteomes" id="UP000553948"/>
    </source>
</evidence>
<dbReference type="InterPro" id="IPR038084">
    <property type="entry name" value="PduO/GlcC-like_sf"/>
</dbReference>
<comment type="caution">
    <text evidence="1">The sequence shown here is derived from an EMBL/GenBank/DDBJ whole genome shotgun (WGS) entry which is preliminary data.</text>
</comment>
<reference evidence="1 2" key="1">
    <citation type="submission" date="2020-07" db="EMBL/GenBank/DDBJ databases">
        <title>Diversity of carbapenemase encoding genes among Pseudomonas putida group clinical isolates in a tertiary Brazilian hospital.</title>
        <authorList>
            <person name="Alberto-Lei F."/>
            <person name="Nodari C.S."/>
            <person name="Streling A.P."/>
            <person name="Paulino J.T."/>
            <person name="Bessa-Neto F.O."/>
            <person name="Cayo R."/>
            <person name="Gales A.C."/>
        </authorList>
    </citation>
    <scope>NUCLEOTIDE SEQUENCE [LARGE SCALE GENOMIC DNA]</scope>
    <source>
        <strain evidence="1 2">12464</strain>
    </source>
</reference>
<gene>
    <name evidence="1" type="ORF">H4C47_02665</name>
</gene>
<dbReference type="Pfam" id="PF03928">
    <property type="entry name" value="HbpS-like"/>
    <property type="match status" value="1"/>
</dbReference>